<name>A0A8T1PNY5_CARIL</name>
<keyword evidence="2" id="KW-1185">Reference proteome</keyword>
<organism evidence="1 2">
    <name type="scientific">Carya illinoinensis</name>
    <name type="common">Pecan</name>
    <dbReference type="NCBI Taxonomy" id="32201"/>
    <lineage>
        <taxon>Eukaryota</taxon>
        <taxon>Viridiplantae</taxon>
        <taxon>Streptophyta</taxon>
        <taxon>Embryophyta</taxon>
        <taxon>Tracheophyta</taxon>
        <taxon>Spermatophyta</taxon>
        <taxon>Magnoliopsida</taxon>
        <taxon>eudicotyledons</taxon>
        <taxon>Gunneridae</taxon>
        <taxon>Pentapetalae</taxon>
        <taxon>rosids</taxon>
        <taxon>fabids</taxon>
        <taxon>Fagales</taxon>
        <taxon>Juglandaceae</taxon>
        <taxon>Carya</taxon>
    </lineage>
</organism>
<dbReference type="EMBL" id="CM031817">
    <property type="protein sequence ID" value="KAG6642957.1"/>
    <property type="molecule type" value="Genomic_DNA"/>
</dbReference>
<comment type="caution">
    <text evidence="1">The sequence shown here is derived from an EMBL/GenBank/DDBJ whole genome shotgun (WGS) entry which is preliminary data.</text>
</comment>
<accession>A0A8T1PNY5</accession>
<evidence type="ECO:0000313" key="2">
    <source>
        <dbReference type="Proteomes" id="UP000811609"/>
    </source>
</evidence>
<protein>
    <submittedName>
        <fullName evidence="1">Uncharacterized protein</fullName>
    </submittedName>
</protein>
<proteinExistence type="predicted"/>
<dbReference type="Proteomes" id="UP000811609">
    <property type="component" value="Chromosome 9"/>
</dbReference>
<evidence type="ECO:0000313" key="1">
    <source>
        <dbReference type="EMBL" id="KAG6642957.1"/>
    </source>
</evidence>
<gene>
    <name evidence="1" type="ORF">CIPAW_09G176900</name>
</gene>
<dbReference type="AlphaFoldDB" id="A0A8T1PNY5"/>
<sequence length="103" mass="11889">MVSFKHQVDICVFVFDIMFANGERNKHADIKIVDSQSCTKLNANVPSSNNHDLCILLCFNNFYKLIGIINFSQVEDIFGISSWYAKICQPDNLQRRKNHYSGR</sequence>
<reference evidence="1" key="1">
    <citation type="submission" date="2020-12" db="EMBL/GenBank/DDBJ databases">
        <title>WGS assembly of Carya illinoinensis cv. Pawnee.</title>
        <authorList>
            <person name="Platts A."/>
            <person name="Shu S."/>
            <person name="Wright S."/>
            <person name="Barry K."/>
            <person name="Edger P."/>
            <person name="Pires J.C."/>
            <person name="Schmutz J."/>
        </authorList>
    </citation>
    <scope>NUCLEOTIDE SEQUENCE</scope>
    <source>
        <tissue evidence="1">Leaf</tissue>
    </source>
</reference>